<feature type="chain" id="PRO_5022705547" evidence="9">
    <location>
        <begin position="21"/>
        <end position="479"/>
    </location>
</feature>
<evidence type="ECO:0000256" key="2">
    <source>
        <dbReference type="ARBA" id="ARBA00010370"/>
    </source>
</evidence>
<dbReference type="GO" id="GO:0031012">
    <property type="term" value="C:extracellular matrix"/>
    <property type="evidence" value="ECO:0007669"/>
    <property type="project" value="InterPro"/>
</dbReference>
<evidence type="ECO:0000256" key="6">
    <source>
        <dbReference type="ARBA" id="ARBA00022801"/>
    </source>
</evidence>
<comment type="caution">
    <text evidence="11">The sequence shown here is derived from an EMBL/GenBank/DDBJ whole genome shotgun (WGS) entry which is preliminary data.</text>
</comment>
<dbReference type="PROSITE" id="PS00018">
    <property type="entry name" value="EF_HAND_1"/>
    <property type="match status" value="1"/>
</dbReference>
<protein>
    <submittedName>
        <fullName evidence="11">Matrixin</fullName>
    </submittedName>
</protein>
<evidence type="ECO:0000256" key="7">
    <source>
        <dbReference type="ARBA" id="ARBA00022833"/>
    </source>
</evidence>
<comment type="cofactor">
    <cofactor evidence="1">
        <name>Zn(2+)</name>
        <dbReference type="ChEBI" id="CHEBI:29105"/>
    </cofactor>
</comment>
<gene>
    <name evidence="11" type="ORF">Pla123a_19350</name>
</gene>
<evidence type="ECO:0000313" key="11">
    <source>
        <dbReference type="EMBL" id="TWT77278.1"/>
    </source>
</evidence>
<keyword evidence="5 9" id="KW-0732">Signal</keyword>
<keyword evidence="7" id="KW-0862">Zinc</keyword>
<keyword evidence="3" id="KW-0645">Protease</keyword>
<dbReference type="GO" id="GO:0006508">
    <property type="term" value="P:proteolysis"/>
    <property type="evidence" value="ECO:0007669"/>
    <property type="project" value="UniProtKB-KW"/>
</dbReference>
<proteinExistence type="inferred from homology"/>
<dbReference type="InterPro" id="IPR018247">
    <property type="entry name" value="EF_Hand_1_Ca_BS"/>
</dbReference>
<sequence precursor="true">MKTTWLIALVLANSAATAVAYVPDDAWTTTASGRVSAGQGATLTWGIAEDGTTISGEDPSDLVSYLDDLFSETSSSSDLTSRSWFSVFQQSVDRWSELGGITFVYEENDNGSMVGGSAGRLGQLADVRIAGSYNDGPSGTLAYTWLPNNGDMVIDTGETSYFSRTASDYRTFRNTVMHELGHAIGLLHIESDTSSLLMEPYINTTFDGPQLDDIRGLHGLYGDVYEKAYSGQGNDTAARATSLGLLSSGGVLGVGLDAAGDQAVAATETDFVSITDGSDIDYYSFSVDTPLEVSLTLTPRGGLFQQGVQGGTQSTFDANARNNLSLAVYDSDGSTLLEQVDLTSAGGAESITGLQLAASGEYFARVLGADDSVQMYDLVISASAMLVALAGDYNDDGLVDAADYSVWRDSQDDIGGSLAADGDHDGDVDLADYVVWKNGFGSSSSGSSPLAVPEPVATLLAAFGMLFARHRRRALSRGC</sequence>
<dbReference type="GO" id="GO:0030198">
    <property type="term" value="P:extracellular matrix organization"/>
    <property type="evidence" value="ECO:0007669"/>
    <property type="project" value="TreeGrafter"/>
</dbReference>
<dbReference type="SUPFAM" id="SSF63446">
    <property type="entry name" value="Type I dockerin domain"/>
    <property type="match status" value="1"/>
</dbReference>
<name>A0A5C5YR30_9BACT</name>
<accession>A0A5C5YR30</accession>
<feature type="signal peptide" evidence="9">
    <location>
        <begin position="1"/>
        <end position="20"/>
    </location>
</feature>
<evidence type="ECO:0000313" key="12">
    <source>
        <dbReference type="Proteomes" id="UP000318478"/>
    </source>
</evidence>
<keyword evidence="8" id="KW-0482">Metalloprotease</keyword>
<dbReference type="GO" id="GO:0000272">
    <property type="term" value="P:polysaccharide catabolic process"/>
    <property type="evidence" value="ECO:0007669"/>
    <property type="project" value="InterPro"/>
</dbReference>
<organism evidence="11 12">
    <name type="scientific">Posidoniimonas polymericola</name>
    <dbReference type="NCBI Taxonomy" id="2528002"/>
    <lineage>
        <taxon>Bacteria</taxon>
        <taxon>Pseudomonadati</taxon>
        <taxon>Planctomycetota</taxon>
        <taxon>Planctomycetia</taxon>
        <taxon>Pirellulales</taxon>
        <taxon>Lacipirellulaceae</taxon>
        <taxon>Posidoniimonas</taxon>
    </lineage>
</organism>
<dbReference type="PRINTS" id="PR00138">
    <property type="entry name" value="MATRIXIN"/>
</dbReference>
<dbReference type="Pfam" id="PF00413">
    <property type="entry name" value="Peptidase_M10"/>
    <property type="match status" value="1"/>
</dbReference>
<feature type="domain" description="Peptidase metallopeptidase" evidence="10">
    <location>
        <begin position="50"/>
        <end position="223"/>
    </location>
</feature>
<evidence type="ECO:0000256" key="4">
    <source>
        <dbReference type="ARBA" id="ARBA00022723"/>
    </source>
</evidence>
<dbReference type="InterPro" id="IPR001818">
    <property type="entry name" value="Pept_M10_metallopeptidase"/>
</dbReference>
<dbReference type="InterPro" id="IPR006026">
    <property type="entry name" value="Peptidase_Metallo"/>
</dbReference>
<dbReference type="GO" id="GO:0008270">
    <property type="term" value="F:zinc ion binding"/>
    <property type="evidence" value="ECO:0007669"/>
    <property type="project" value="InterPro"/>
</dbReference>
<dbReference type="PANTHER" id="PTHR10201">
    <property type="entry name" value="MATRIX METALLOPROTEINASE"/>
    <property type="match status" value="1"/>
</dbReference>
<dbReference type="RefSeq" id="WP_197527829.1">
    <property type="nucleotide sequence ID" value="NZ_SJPO01000004.1"/>
</dbReference>
<dbReference type="PANTHER" id="PTHR10201:SF291">
    <property type="entry name" value="MATRIX METALLOPROTEINASE 1, ISOFORM C-RELATED"/>
    <property type="match status" value="1"/>
</dbReference>
<dbReference type="Gene3D" id="3.40.390.10">
    <property type="entry name" value="Collagenase (Catalytic Domain)"/>
    <property type="match status" value="1"/>
</dbReference>
<dbReference type="GO" id="GO:0004222">
    <property type="term" value="F:metalloendopeptidase activity"/>
    <property type="evidence" value="ECO:0007669"/>
    <property type="project" value="InterPro"/>
</dbReference>
<evidence type="ECO:0000256" key="1">
    <source>
        <dbReference type="ARBA" id="ARBA00001947"/>
    </source>
</evidence>
<dbReference type="InterPro" id="IPR036439">
    <property type="entry name" value="Dockerin_dom_sf"/>
</dbReference>
<keyword evidence="4" id="KW-0479">Metal-binding</keyword>
<dbReference type="Gene3D" id="2.60.120.380">
    <property type="match status" value="1"/>
</dbReference>
<evidence type="ECO:0000256" key="8">
    <source>
        <dbReference type="ARBA" id="ARBA00023049"/>
    </source>
</evidence>
<dbReference type="SUPFAM" id="SSF55486">
    <property type="entry name" value="Metalloproteases ('zincins'), catalytic domain"/>
    <property type="match status" value="1"/>
</dbReference>
<dbReference type="InterPro" id="IPR024079">
    <property type="entry name" value="MetalloPept_cat_dom_sf"/>
</dbReference>
<evidence type="ECO:0000256" key="9">
    <source>
        <dbReference type="SAM" id="SignalP"/>
    </source>
</evidence>
<dbReference type="Proteomes" id="UP000318478">
    <property type="component" value="Unassembled WGS sequence"/>
</dbReference>
<comment type="similarity">
    <text evidence="2">Belongs to the peptidase M10A family.</text>
</comment>
<dbReference type="InterPro" id="IPR021190">
    <property type="entry name" value="Pept_M10A"/>
</dbReference>
<evidence type="ECO:0000256" key="5">
    <source>
        <dbReference type="ARBA" id="ARBA00022729"/>
    </source>
</evidence>
<dbReference type="GO" id="GO:0030574">
    <property type="term" value="P:collagen catabolic process"/>
    <property type="evidence" value="ECO:0007669"/>
    <property type="project" value="TreeGrafter"/>
</dbReference>
<keyword evidence="6" id="KW-0378">Hydrolase</keyword>
<evidence type="ECO:0000259" key="10">
    <source>
        <dbReference type="SMART" id="SM00235"/>
    </source>
</evidence>
<reference evidence="11 12" key="1">
    <citation type="submission" date="2019-02" db="EMBL/GenBank/DDBJ databases">
        <title>Deep-cultivation of Planctomycetes and their phenomic and genomic characterization uncovers novel biology.</title>
        <authorList>
            <person name="Wiegand S."/>
            <person name="Jogler M."/>
            <person name="Boedeker C."/>
            <person name="Pinto D."/>
            <person name="Vollmers J."/>
            <person name="Rivas-Marin E."/>
            <person name="Kohn T."/>
            <person name="Peeters S.H."/>
            <person name="Heuer A."/>
            <person name="Rast P."/>
            <person name="Oberbeckmann S."/>
            <person name="Bunk B."/>
            <person name="Jeske O."/>
            <person name="Meyerdierks A."/>
            <person name="Storesund J.E."/>
            <person name="Kallscheuer N."/>
            <person name="Luecker S."/>
            <person name="Lage O.M."/>
            <person name="Pohl T."/>
            <person name="Merkel B.J."/>
            <person name="Hornburger P."/>
            <person name="Mueller R.-W."/>
            <person name="Bruemmer F."/>
            <person name="Labrenz M."/>
            <person name="Spormann A.M."/>
            <person name="Op Den Camp H."/>
            <person name="Overmann J."/>
            <person name="Amann R."/>
            <person name="Jetten M.S.M."/>
            <person name="Mascher T."/>
            <person name="Medema M.H."/>
            <person name="Devos D.P."/>
            <person name="Kaster A.-K."/>
            <person name="Ovreas L."/>
            <person name="Rohde M."/>
            <person name="Galperin M.Y."/>
            <person name="Jogler C."/>
        </authorList>
    </citation>
    <scope>NUCLEOTIDE SEQUENCE [LARGE SCALE GENOMIC DNA]</scope>
    <source>
        <strain evidence="11 12">Pla123a</strain>
    </source>
</reference>
<evidence type="ECO:0000256" key="3">
    <source>
        <dbReference type="ARBA" id="ARBA00022670"/>
    </source>
</evidence>
<keyword evidence="12" id="KW-1185">Reference proteome</keyword>
<dbReference type="AlphaFoldDB" id="A0A5C5YR30"/>
<dbReference type="SMART" id="SM00235">
    <property type="entry name" value="ZnMc"/>
    <property type="match status" value="1"/>
</dbReference>
<dbReference type="EMBL" id="SJPO01000004">
    <property type="protein sequence ID" value="TWT77278.1"/>
    <property type="molecule type" value="Genomic_DNA"/>
</dbReference>